<dbReference type="InterPro" id="IPR036244">
    <property type="entry name" value="TipA-like_antibiotic-bd"/>
</dbReference>
<dbReference type="CDD" id="cd01106">
    <property type="entry name" value="HTH_TipAL-Mta"/>
    <property type="match status" value="1"/>
</dbReference>
<dbReference type="EMBL" id="JACZDF010000005">
    <property type="protein sequence ID" value="MBD9699785.1"/>
    <property type="molecule type" value="Genomic_DNA"/>
</dbReference>
<name>A0ABR9DRN5_9MICO</name>
<dbReference type="SUPFAM" id="SSF89082">
    <property type="entry name" value="Antibiotic binding domain of TipA-like multidrug resistance regulators"/>
    <property type="match status" value="1"/>
</dbReference>
<evidence type="ECO:0000256" key="3">
    <source>
        <dbReference type="ARBA" id="ARBA00023125"/>
    </source>
</evidence>
<dbReference type="InterPro" id="IPR000551">
    <property type="entry name" value="MerR-type_HTH_dom"/>
</dbReference>
<dbReference type="InterPro" id="IPR047057">
    <property type="entry name" value="MerR_fam"/>
</dbReference>
<accession>A0ABR9DRN5</accession>
<evidence type="ECO:0000256" key="5">
    <source>
        <dbReference type="SAM" id="Coils"/>
    </source>
</evidence>
<keyword evidence="1" id="KW-0678">Repressor</keyword>
<dbReference type="RefSeq" id="WP_192280221.1">
    <property type="nucleotide sequence ID" value="NZ_JACZDF010000005.1"/>
</dbReference>
<evidence type="ECO:0000313" key="7">
    <source>
        <dbReference type="EMBL" id="MBD9699785.1"/>
    </source>
</evidence>
<dbReference type="InterPro" id="IPR012925">
    <property type="entry name" value="TipAS_dom"/>
</dbReference>
<feature type="coiled-coil region" evidence="5">
    <location>
        <begin position="68"/>
        <end position="109"/>
    </location>
</feature>
<keyword evidence="3" id="KW-0238">DNA-binding</keyword>
<dbReference type="Gene3D" id="1.10.490.50">
    <property type="entry name" value="Antibiotic binding domain of TipA-like multidrug resistance regulators"/>
    <property type="match status" value="1"/>
</dbReference>
<evidence type="ECO:0000256" key="2">
    <source>
        <dbReference type="ARBA" id="ARBA00023015"/>
    </source>
</evidence>
<reference evidence="7 8" key="1">
    <citation type="submission" date="2020-09" db="EMBL/GenBank/DDBJ databases">
        <title>Flavimobilis rhizosphaerae sp. nov., isolated from rhizosphere soil of Spartina alterniflora.</title>
        <authorList>
            <person name="Hanqin C."/>
        </authorList>
    </citation>
    <scope>NUCLEOTIDE SEQUENCE [LARGE SCALE GENOMIC DNA]</scope>
    <source>
        <strain evidence="7 8">GY 10621</strain>
    </source>
</reference>
<dbReference type="PANTHER" id="PTHR30204:SF69">
    <property type="entry name" value="MERR-FAMILY TRANSCRIPTIONAL REGULATOR"/>
    <property type="match status" value="1"/>
</dbReference>
<dbReference type="PROSITE" id="PS50937">
    <property type="entry name" value="HTH_MERR_2"/>
    <property type="match status" value="1"/>
</dbReference>
<dbReference type="SUPFAM" id="SSF46955">
    <property type="entry name" value="Putative DNA-binding domain"/>
    <property type="match status" value="1"/>
</dbReference>
<keyword evidence="8" id="KW-1185">Reference proteome</keyword>
<dbReference type="Pfam" id="PF07739">
    <property type="entry name" value="TipAS"/>
    <property type="match status" value="1"/>
</dbReference>
<dbReference type="SMART" id="SM00422">
    <property type="entry name" value="HTH_MERR"/>
    <property type="match status" value="1"/>
</dbReference>
<keyword evidence="2" id="KW-0805">Transcription regulation</keyword>
<evidence type="ECO:0000256" key="1">
    <source>
        <dbReference type="ARBA" id="ARBA00022491"/>
    </source>
</evidence>
<dbReference type="Proteomes" id="UP000642107">
    <property type="component" value="Unassembled WGS sequence"/>
</dbReference>
<evidence type="ECO:0000313" key="8">
    <source>
        <dbReference type="Proteomes" id="UP000642107"/>
    </source>
</evidence>
<gene>
    <name evidence="7" type="ORF">IGS67_09815</name>
</gene>
<feature type="domain" description="HTH merR-type" evidence="6">
    <location>
        <begin position="8"/>
        <end position="77"/>
    </location>
</feature>
<dbReference type="InterPro" id="IPR009061">
    <property type="entry name" value="DNA-bd_dom_put_sf"/>
</dbReference>
<dbReference type="Gene3D" id="1.10.1660.10">
    <property type="match status" value="1"/>
</dbReference>
<keyword evidence="4" id="KW-0804">Transcription</keyword>
<dbReference type="PANTHER" id="PTHR30204">
    <property type="entry name" value="REDOX-CYCLING DRUG-SENSING TRANSCRIPTIONAL ACTIVATOR SOXR"/>
    <property type="match status" value="1"/>
</dbReference>
<keyword evidence="5" id="KW-0175">Coiled coil</keyword>
<evidence type="ECO:0000259" key="6">
    <source>
        <dbReference type="PROSITE" id="PS50937"/>
    </source>
</evidence>
<dbReference type="Pfam" id="PF13411">
    <property type="entry name" value="MerR_1"/>
    <property type="match status" value="1"/>
</dbReference>
<organism evidence="7 8">
    <name type="scientific">Flavimobilis rhizosphaerae</name>
    <dbReference type="NCBI Taxonomy" id="2775421"/>
    <lineage>
        <taxon>Bacteria</taxon>
        <taxon>Bacillati</taxon>
        <taxon>Actinomycetota</taxon>
        <taxon>Actinomycetes</taxon>
        <taxon>Micrococcales</taxon>
        <taxon>Jonesiaceae</taxon>
        <taxon>Flavimobilis</taxon>
    </lineage>
</organism>
<protein>
    <submittedName>
        <fullName evidence="7">MerR family transcriptional regulator</fullName>
    </submittedName>
</protein>
<sequence>MHATNATEWSVHELTRLTGTTSRTLRHYDAIGLLPPSRTGANGYRFYDADALVRLQRILLLRDLGLGLAAIAEALDGLTDEAAALERHLAELVEERHRLERRIAAVRHTLAGRQDGGRLVPEKMFDGFDHAVHADEVTRRWGRDAWESSDRWWRDLGEEGRVAFGAQTQAIVAAFADLAARGVAADSPEAGEVAARHHAWLRGAARTVSRGYFLGLAEMYVADERFAATYGGPDGAAYVREVLVAYAEHATFDED</sequence>
<evidence type="ECO:0000256" key="4">
    <source>
        <dbReference type="ARBA" id="ARBA00023163"/>
    </source>
</evidence>
<comment type="caution">
    <text evidence="7">The sequence shown here is derived from an EMBL/GenBank/DDBJ whole genome shotgun (WGS) entry which is preliminary data.</text>
</comment>
<proteinExistence type="predicted"/>